<name>A0A067KMY1_JATCU</name>
<protein>
    <submittedName>
        <fullName evidence="1">Uncharacterized protein</fullName>
    </submittedName>
</protein>
<keyword evidence="2" id="KW-1185">Reference proteome</keyword>
<reference evidence="1 2" key="1">
    <citation type="journal article" date="2014" name="PLoS ONE">
        <title>Global Analysis of Gene Expression Profiles in Physic Nut (Jatropha curcas L.) Seedlings Exposed to Salt Stress.</title>
        <authorList>
            <person name="Zhang L."/>
            <person name="Zhang C."/>
            <person name="Wu P."/>
            <person name="Chen Y."/>
            <person name="Li M."/>
            <person name="Jiang H."/>
            <person name="Wu G."/>
        </authorList>
    </citation>
    <scope>NUCLEOTIDE SEQUENCE [LARGE SCALE GENOMIC DNA]</scope>
    <source>
        <strain evidence="2">cv. GZQX0401</strain>
        <tissue evidence="1">Young leaves</tissue>
    </source>
</reference>
<accession>A0A067KMY1</accession>
<sequence length="85" mass="10058">MLESYKTWKHINISCRFENDDIFHSKLYDVPSIPNDHGLEDKLQNAPGQTVRSKLYCPLKVKQWKDISIDKIDFMRSTIQPIESY</sequence>
<dbReference type="AlphaFoldDB" id="A0A067KMY1"/>
<organism evidence="1 2">
    <name type="scientific">Jatropha curcas</name>
    <name type="common">Barbados nut</name>
    <dbReference type="NCBI Taxonomy" id="180498"/>
    <lineage>
        <taxon>Eukaryota</taxon>
        <taxon>Viridiplantae</taxon>
        <taxon>Streptophyta</taxon>
        <taxon>Embryophyta</taxon>
        <taxon>Tracheophyta</taxon>
        <taxon>Spermatophyta</taxon>
        <taxon>Magnoliopsida</taxon>
        <taxon>eudicotyledons</taxon>
        <taxon>Gunneridae</taxon>
        <taxon>Pentapetalae</taxon>
        <taxon>rosids</taxon>
        <taxon>fabids</taxon>
        <taxon>Malpighiales</taxon>
        <taxon>Euphorbiaceae</taxon>
        <taxon>Crotonoideae</taxon>
        <taxon>Jatropheae</taxon>
        <taxon>Jatropha</taxon>
    </lineage>
</organism>
<evidence type="ECO:0000313" key="2">
    <source>
        <dbReference type="Proteomes" id="UP000027138"/>
    </source>
</evidence>
<dbReference type="Proteomes" id="UP000027138">
    <property type="component" value="Unassembled WGS sequence"/>
</dbReference>
<proteinExistence type="predicted"/>
<dbReference type="EMBL" id="KK914399">
    <property type="protein sequence ID" value="KDP37492.1"/>
    <property type="molecule type" value="Genomic_DNA"/>
</dbReference>
<gene>
    <name evidence="1" type="ORF">JCGZ_05931</name>
</gene>
<evidence type="ECO:0000313" key="1">
    <source>
        <dbReference type="EMBL" id="KDP37492.1"/>
    </source>
</evidence>